<organism evidence="2 3">
    <name type="scientific">Schwartzia succinivorans DSM 10502</name>
    <dbReference type="NCBI Taxonomy" id="1123243"/>
    <lineage>
        <taxon>Bacteria</taxon>
        <taxon>Bacillati</taxon>
        <taxon>Bacillota</taxon>
        <taxon>Negativicutes</taxon>
        <taxon>Selenomonadales</taxon>
        <taxon>Selenomonadaceae</taxon>
        <taxon>Schwartzia</taxon>
    </lineage>
</organism>
<evidence type="ECO:0000259" key="1">
    <source>
        <dbReference type="Pfam" id="PF08241"/>
    </source>
</evidence>
<sequence length="273" mass="31983">MKKRTTFGLMKFLASSDEPISFLVVESLEYLPLIRRAFPNAELAAVTENEDAPREKEWEDLNVSWEILDYTAEPLPFPKESFDYILSEHLLELAGNPQDIAAGFSRFIKPIGALLTSFENIRWWKILDNLRDGHFYALAHRLFAREDFRTLLYASFYKEVSFLPETSPGPDKLLDELERAGFSDREDMNTENWLVIAHRSMQEVASLKARYTPKIRRQLVTLLRRIEYGIDLKENRESLKRLCETAHIDEAYVRAFVDQTIVWKEQFAKNIRE</sequence>
<dbReference type="STRING" id="1123243.SAMN02745190_00165"/>
<dbReference type="GO" id="GO:0008757">
    <property type="term" value="F:S-adenosylmethionine-dependent methyltransferase activity"/>
    <property type="evidence" value="ECO:0007669"/>
    <property type="project" value="InterPro"/>
</dbReference>
<dbReference type="GO" id="GO:0032259">
    <property type="term" value="P:methylation"/>
    <property type="evidence" value="ECO:0007669"/>
    <property type="project" value="UniProtKB-KW"/>
</dbReference>
<dbReference type="InterPro" id="IPR013216">
    <property type="entry name" value="Methyltransf_11"/>
</dbReference>
<dbReference type="AlphaFoldDB" id="A0A1M4SKC5"/>
<proteinExistence type="predicted"/>
<dbReference type="Pfam" id="PF08241">
    <property type="entry name" value="Methyltransf_11"/>
    <property type="match status" value="1"/>
</dbReference>
<evidence type="ECO:0000313" key="2">
    <source>
        <dbReference type="EMBL" id="SHE32635.1"/>
    </source>
</evidence>
<feature type="domain" description="Methyltransferase type 11" evidence="1">
    <location>
        <begin position="61"/>
        <end position="115"/>
    </location>
</feature>
<dbReference type="RefSeq" id="WP_072934291.1">
    <property type="nucleotide sequence ID" value="NZ_FQUG01000002.1"/>
</dbReference>
<dbReference type="InterPro" id="IPR029063">
    <property type="entry name" value="SAM-dependent_MTases_sf"/>
</dbReference>
<keyword evidence="3" id="KW-1185">Reference proteome</keyword>
<gene>
    <name evidence="2" type="ORF">SAMN02745190_00165</name>
</gene>
<reference evidence="2 3" key="1">
    <citation type="submission" date="2016-11" db="EMBL/GenBank/DDBJ databases">
        <authorList>
            <person name="Jaros S."/>
            <person name="Januszkiewicz K."/>
            <person name="Wedrychowicz H."/>
        </authorList>
    </citation>
    <scope>NUCLEOTIDE SEQUENCE [LARGE SCALE GENOMIC DNA]</scope>
    <source>
        <strain evidence="2 3">DSM 10502</strain>
    </source>
</reference>
<accession>A0A1M4SKC5</accession>
<dbReference type="Gene3D" id="3.40.50.150">
    <property type="entry name" value="Vaccinia Virus protein VP39"/>
    <property type="match status" value="1"/>
</dbReference>
<dbReference type="Proteomes" id="UP000184404">
    <property type="component" value="Unassembled WGS sequence"/>
</dbReference>
<dbReference type="OrthoDB" id="1663459at2"/>
<evidence type="ECO:0000313" key="3">
    <source>
        <dbReference type="Proteomes" id="UP000184404"/>
    </source>
</evidence>
<dbReference type="SUPFAM" id="SSF53335">
    <property type="entry name" value="S-adenosyl-L-methionine-dependent methyltransferases"/>
    <property type="match status" value="1"/>
</dbReference>
<name>A0A1M4SKC5_9FIRM</name>
<protein>
    <submittedName>
        <fullName evidence="2">Methyltransferase domain-containing protein</fullName>
    </submittedName>
</protein>
<keyword evidence="2" id="KW-0808">Transferase</keyword>
<dbReference type="EMBL" id="FQUG01000002">
    <property type="protein sequence ID" value="SHE32635.1"/>
    <property type="molecule type" value="Genomic_DNA"/>
</dbReference>
<keyword evidence="2" id="KW-0489">Methyltransferase</keyword>